<dbReference type="InterPro" id="IPR000504">
    <property type="entry name" value="RRM_dom"/>
</dbReference>
<dbReference type="Gene3D" id="3.30.70.330">
    <property type="match status" value="3"/>
</dbReference>
<protein>
    <recommendedName>
        <fullName evidence="10">RRM domain-containing protein</fullName>
    </recommendedName>
</protein>
<evidence type="ECO:0000256" key="1">
    <source>
        <dbReference type="ARBA" id="ARBA00004123"/>
    </source>
</evidence>
<dbReference type="Gramene" id="KZN06756">
    <property type="protein sequence ID" value="KZN06756"/>
    <property type="gene ID" value="DCAR_007593"/>
</dbReference>
<dbReference type="PANTHER" id="PTHR24012">
    <property type="entry name" value="RNA BINDING PROTEIN"/>
    <property type="match status" value="1"/>
</dbReference>
<keyword evidence="6 9" id="KW-0694">RNA-binding</keyword>
<evidence type="ECO:0000259" key="10">
    <source>
        <dbReference type="PROSITE" id="PS50102"/>
    </source>
</evidence>
<dbReference type="SUPFAM" id="SSF54928">
    <property type="entry name" value="RNA-binding domain, RBD"/>
    <property type="match status" value="2"/>
</dbReference>
<keyword evidence="7" id="KW-0539">Nucleus</keyword>
<comment type="function">
    <text evidence="8">Binds the poly(A) tail of mRNA. Appears to be an important mediator of the multiple roles of the poly(A) tail in mRNA biogenesis, stability and translation.</text>
</comment>
<comment type="subcellular location">
    <subcellularLocation>
        <location evidence="2">Cytoplasm</location>
    </subcellularLocation>
    <subcellularLocation>
        <location evidence="1">Nucleus</location>
    </subcellularLocation>
</comment>
<evidence type="ECO:0000256" key="9">
    <source>
        <dbReference type="PROSITE-ProRule" id="PRU00176"/>
    </source>
</evidence>
<reference evidence="11" key="1">
    <citation type="journal article" date="2016" name="Nat. Genet.">
        <title>A high-quality carrot genome assembly provides new insights into carotenoid accumulation and asterid genome evolution.</title>
        <authorList>
            <person name="Iorizzo M."/>
            <person name="Ellison S."/>
            <person name="Senalik D."/>
            <person name="Zeng P."/>
            <person name="Satapoomin P."/>
            <person name="Huang J."/>
            <person name="Bowman M."/>
            <person name="Iovene M."/>
            <person name="Sanseverino W."/>
            <person name="Cavagnaro P."/>
            <person name="Yildiz M."/>
            <person name="Macko-Podgorni A."/>
            <person name="Moranska E."/>
            <person name="Grzebelus E."/>
            <person name="Grzebelus D."/>
            <person name="Ashrafi H."/>
            <person name="Zheng Z."/>
            <person name="Cheng S."/>
            <person name="Spooner D."/>
            <person name="Van Deynze A."/>
            <person name="Simon P."/>
        </authorList>
    </citation>
    <scope>NUCLEOTIDE SEQUENCE [LARGE SCALE GENOMIC DNA]</scope>
    <source>
        <tissue evidence="11">Leaf</tissue>
    </source>
</reference>
<comment type="similarity">
    <text evidence="3">Belongs to the polyadenylate-binding protein type-1 family.</text>
</comment>
<evidence type="ECO:0000256" key="6">
    <source>
        <dbReference type="ARBA" id="ARBA00022884"/>
    </source>
</evidence>
<comment type="caution">
    <text evidence="11">The sequence shown here is derived from an EMBL/GenBank/DDBJ whole genome shotgun (WGS) entry which is preliminary data.</text>
</comment>
<feature type="domain" description="RRM" evidence="10">
    <location>
        <begin position="54"/>
        <end position="133"/>
    </location>
</feature>
<dbReference type="PROSITE" id="PS50102">
    <property type="entry name" value="RRM"/>
    <property type="match status" value="3"/>
</dbReference>
<evidence type="ECO:0000256" key="3">
    <source>
        <dbReference type="ARBA" id="ARBA00008557"/>
    </source>
</evidence>
<evidence type="ECO:0000256" key="7">
    <source>
        <dbReference type="ARBA" id="ARBA00023242"/>
    </source>
</evidence>
<proteinExistence type="inferred from homology"/>
<dbReference type="AlphaFoldDB" id="A0A166EMA1"/>
<evidence type="ECO:0000256" key="5">
    <source>
        <dbReference type="ARBA" id="ARBA00022737"/>
    </source>
</evidence>
<evidence type="ECO:0000256" key="8">
    <source>
        <dbReference type="ARBA" id="ARBA00054110"/>
    </source>
</evidence>
<dbReference type="GO" id="GO:0005634">
    <property type="term" value="C:nucleus"/>
    <property type="evidence" value="ECO:0007669"/>
    <property type="project" value="UniProtKB-SubCell"/>
</dbReference>
<evidence type="ECO:0000256" key="2">
    <source>
        <dbReference type="ARBA" id="ARBA00004496"/>
    </source>
</evidence>
<organism evidence="11">
    <name type="scientific">Daucus carota subsp. sativus</name>
    <name type="common">Carrot</name>
    <dbReference type="NCBI Taxonomy" id="79200"/>
    <lineage>
        <taxon>Eukaryota</taxon>
        <taxon>Viridiplantae</taxon>
        <taxon>Streptophyta</taxon>
        <taxon>Embryophyta</taxon>
        <taxon>Tracheophyta</taxon>
        <taxon>Spermatophyta</taxon>
        <taxon>Magnoliopsida</taxon>
        <taxon>eudicotyledons</taxon>
        <taxon>Gunneridae</taxon>
        <taxon>Pentapetalae</taxon>
        <taxon>asterids</taxon>
        <taxon>campanulids</taxon>
        <taxon>Apiales</taxon>
        <taxon>Apiaceae</taxon>
        <taxon>Apioideae</taxon>
        <taxon>Scandiceae</taxon>
        <taxon>Daucinae</taxon>
        <taxon>Daucus</taxon>
        <taxon>Daucus sect. Daucus</taxon>
    </lineage>
</organism>
<dbReference type="Pfam" id="PF00076">
    <property type="entry name" value="RRM_1"/>
    <property type="match status" value="3"/>
</dbReference>
<dbReference type="FunFam" id="3.30.70.330:FF:000651">
    <property type="entry name" value="Poly(A) binding protein cytoplasmic 1 like"/>
    <property type="match status" value="1"/>
</dbReference>
<dbReference type="InterPro" id="IPR012677">
    <property type="entry name" value="Nucleotide-bd_a/b_plait_sf"/>
</dbReference>
<dbReference type="STRING" id="79200.A0A166EMA1"/>
<dbReference type="GO" id="GO:0005737">
    <property type="term" value="C:cytoplasm"/>
    <property type="evidence" value="ECO:0007669"/>
    <property type="project" value="UniProtKB-SubCell"/>
</dbReference>
<sequence length="456" mass="50339">MSSSSSPTWTVSLPPNPPPPPPIPLPVIPKITSMMTTVMMPPAITLPDAMKTGASLYVGDLDPEVTQMDLTRLFARVGPLDSVRLCRNRDYPFKSLCYAYVNFIFPCHASEALNALNYYKLKGKSMRIMWCQRDPFTRKNGVANLYVKNLDSSITNAGLHTIFSKYGTILSCKVAEEYGKSKGFGFVQFDSEDAALSAIAALHQTFVEGKQLYVSKFLKKSEREKACEESNFTNLYVNNLSEDVTEDVLRERFSECGSISSVVIMKDSAGISKGYGFVDFNSHEDAKKAMETLNGSVIGNVVEGMCLHVTVARCREEYRKNWQDCFALLPQSLYTPNCSVFPSSFLPYSYTAPFLSTAVPASHMNSSQNNTNQYDTSSCTYAAHSYQGSYPTDPGPVAKVTAMHLEKSKSGTQKMFLSHSSLVAEVGKAVKVRDVYAQASTYSGAKPAKFARCLNY</sequence>
<dbReference type="SMART" id="SM00360">
    <property type="entry name" value="RRM"/>
    <property type="match status" value="3"/>
</dbReference>
<dbReference type="OMA" id="FPCHASE"/>
<dbReference type="InterPro" id="IPR035979">
    <property type="entry name" value="RBD_domain_sf"/>
</dbReference>
<feature type="domain" description="RRM" evidence="10">
    <location>
        <begin position="143"/>
        <end position="219"/>
    </location>
</feature>
<accession>A0A166EMA1</accession>
<evidence type="ECO:0000256" key="4">
    <source>
        <dbReference type="ARBA" id="ARBA00022490"/>
    </source>
</evidence>
<dbReference type="EMBL" id="LNRQ01000002">
    <property type="protein sequence ID" value="KZN06756.1"/>
    <property type="molecule type" value="Genomic_DNA"/>
</dbReference>
<name>A0A166EMA1_DAUCS</name>
<feature type="domain" description="RRM" evidence="10">
    <location>
        <begin position="233"/>
        <end position="314"/>
    </location>
</feature>
<dbReference type="GO" id="GO:0003723">
    <property type="term" value="F:RNA binding"/>
    <property type="evidence" value="ECO:0007669"/>
    <property type="project" value="UniProtKB-UniRule"/>
</dbReference>
<keyword evidence="4" id="KW-0963">Cytoplasm</keyword>
<evidence type="ECO:0000313" key="11">
    <source>
        <dbReference type="EMBL" id="KZN06756.1"/>
    </source>
</evidence>
<keyword evidence="5" id="KW-0677">Repeat</keyword>
<gene>
    <name evidence="11" type="ORF">DCAR_007593</name>
</gene>